<sequence>MSTQKENLLQKKRHSLDPRCEKSVIIDPVQPRPASIRLTSNVNENAHVIYPMYTSLTPVYRQGKIYNIQAALSDISVRL</sequence>
<reference evidence="1" key="3">
    <citation type="submission" date="2023-05" db="EMBL/GenBank/DDBJ databases">
        <authorList>
            <person name="Smith C.H."/>
        </authorList>
    </citation>
    <scope>NUCLEOTIDE SEQUENCE</scope>
    <source>
        <strain evidence="1">CHS0354</strain>
        <tissue evidence="1">Mantle</tissue>
    </source>
</reference>
<protein>
    <submittedName>
        <fullName evidence="1">Uncharacterized protein</fullName>
    </submittedName>
</protein>
<dbReference type="EMBL" id="JAEAOA010000317">
    <property type="protein sequence ID" value="KAK3600942.1"/>
    <property type="molecule type" value="Genomic_DNA"/>
</dbReference>
<gene>
    <name evidence="1" type="ORF">CHS0354_004153</name>
</gene>
<reference evidence="1" key="2">
    <citation type="journal article" date="2021" name="Genome Biol. Evol.">
        <title>Developing a high-quality reference genome for a parasitic bivalve with doubly uniparental inheritance (Bivalvia: Unionida).</title>
        <authorList>
            <person name="Smith C.H."/>
        </authorList>
    </citation>
    <scope>NUCLEOTIDE SEQUENCE</scope>
    <source>
        <strain evidence="1">CHS0354</strain>
        <tissue evidence="1">Mantle</tissue>
    </source>
</reference>
<accession>A0AAE0SZC5</accession>
<proteinExistence type="predicted"/>
<organism evidence="1 2">
    <name type="scientific">Potamilus streckersoni</name>
    <dbReference type="NCBI Taxonomy" id="2493646"/>
    <lineage>
        <taxon>Eukaryota</taxon>
        <taxon>Metazoa</taxon>
        <taxon>Spiralia</taxon>
        <taxon>Lophotrochozoa</taxon>
        <taxon>Mollusca</taxon>
        <taxon>Bivalvia</taxon>
        <taxon>Autobranchia</taxon>
        <taxon>Heteroconchia</taxon>
        <taxon>Palaeoheterodonta</taxon>
        <taxon>Unionida</taxon>
        <taxon>Unionoidea</taxon>
        <taxon>Unionidae</taxon>
        <taxon>Ambleminae</taxon>
        <taxon>Lampsilini</taxon>
        <taxon>Potamilus</taxon>
    </lineage>
</organism>
<reference evidence="1" key="1">
    <citation type="journal article" date="2021" name="Genome Biol. Evol.">
        <title>A High-Quality Reference Genome for a Parasitic Bivalve with Doubly Uniparental Inheritance (Bivalvia: Unionida).</title>
        <authorList>
            <person name="Smith C.H."/>
        </authorList>
    </citation>
    <scope>NUCLEOTIDE SEQUENCE</scope>
    <source>
        <strain evidence="1">CHS0354</strain>
    </source>
</reference>
<evidence type="ECO:0000313" key="1">
    <source>
        <dbReference type="EMBL" id="KAK3600942.1"/>
    </source>
</evidence>
<name>A0AAE0SZC5_9BIVA</name>
<keyword evidence="2" id="KW-1185">Reference proteome</keyword>
<comment type="caution">
    <text evidence="1">The sequence shown here is derived from an EMBL/GenBank/DDBJ whole genome shotgun (WGS) entry which is preliminary data.</text>
</comment>
<dbReference type="Proteomes" id="UP001195483">
    <property type="component" value="Unassembled WGS sequence"/>
</dbReference>
<evidence type="ECO:0000313" key="2">
    <source>
        <dbReference type="Proteomes" id="UP001195483"/>
    </source>
</evidence>
<dbReference type="AlphaFoldDB" id="A0AAE0SZC5"/>